<dbReference type="PANTHER" id="PTHR22050">
    <property type="entry name" value="RW1 PROTEIN HOMOLOG"/>
    <property type="match status" value="1"/>
</dbReference>
<feature type="domain" description="TMEM131L third Ig-like" evidence="3">
    <location>
        <begin position="398"/>
        <end position="494"/>
    </location>
</feature>
<dbReference type="PANTHER" id="PTHR22050:SF0">
    <property type="entry name" value="TRANSMEMBRANE PROTEIN 131 HOMOLOG"/>
    <property type="match status" value="1"/>
</dbReference>
<organism evidence="4 5">
    <name type="scientific">Actinia tenebrosa</name>
    <name type="common">Australian red waratah sea anemone</name>
    <dbReference type="NCBI Taxonomy" id="6105"/>
    <lineage>
        <taxon>Eukaryota</taxon>
        <taxon>Metazoa</taxon>
        <taxon>Cnidaria</taxon>
        <taxon>Anthozoa</taxon>
        <taxon>Hexacorallia</taxon>
        <taxon>Actiniaria</taxon>
        <taxon>Actiniidae</taxon>
        <taxon>Actinia</taxon>
    </lineage>
</organism>
<dbReference type="RefSeq" id="XP_031551127.1">
    <property type="nucleotide sequence ID" value="XM_031695267.1"/>
</dbReference>
<dbReference type="InterPro" id="IPR055435">
    <property type="entry name" value="Ig_TMEM131L_3"/>
</dbReference>
<accession>A0A6P8HES4</accession>
<dbReference type="Proteomes" id="UP000515163">
    <property type="component" value="Unplaced"/>
</dbReference>
<evidence type="ECO:0000259" key="2">
    <source>
        <dbReference type="Pfam" id="PF24495"/>
    </source>
</evidence>
<evidence type="ECO:0000313" key="5">
    <source>
        <dbReference type="RefSeq" id="XP_031551127.1"/>
    </source>
</evidence>
<keyword evidence="4" id="KW-1185">Reference proteome</keyword>
<dbReference type="Pfam" id="PF24495">
    <property type="entry name" value="Ig_TMEM131_2"/>
    <property type="match status" value="1"/>
</dbReference>
<feature type="domain" description="Transmembrane protein 131-like N-terminal" evidence="1">
    <location>
        <begin position="70"/>
        <end position="152"/>
    </location>
</feature>
<dbReference type="InParanoid" id="A0A6P8HES4"/>
<dbReference type="GO" id="GO:0016020">
    <property type="term" value="C:membrane"/>
    <property type="evidence" value="ECO:0007669"/>
    <property type="project" value="TreeGrafter"/>
</dbReference>
<dbReference type="Pfam" id="PF24498">
    <property type="entry name" value="Ig_TMEM131L_3"/>
    <property type="match status" value="1"/>
</dbReference>
<dbReference type="Pfam" id="PF12371">
    <property type="entry name" value="TMEM131_like_N"/>
    <property type="match status" value="1"/>
</dbReference>
<evidence type="ECO:0000259" key="3">
    <source>
        <dbReference type="Pfam" id="PF24498"/>
    </source>
</evidence>
<gene>
    <name evidence="5" type="primary">LOC116288472</name>
</gene>
<dbReference type="KEGG" id="aten:116288472"/>
<dbReference type="OrthoDB" id="168404at2759"/>
<feature type="non-terminal residue" evidence="5">
    <location>
        <position position="594"/>
    </location>
</feature>
<name>A0A6P8HES4_ACTTE</name>
<reference evidence="5" key="1">
    <citation type="submission" date="2025-08" db="UniProtKB">
        <authorList>
            <consortium name="RefSeq"/>
        </authorList>
    </citation>
    <scope>IDENTIFICATION</scope>
    <source>
        <tissue evidence="5">Tentacle</tissue>
    </source>
</reference>
<proteinExistence type="predicted"/>
<feature type="domain" description="TMEM131 second Ig-like" evidence="2">
    <location>
        <begin position="169"/>
        <end position="258"/>
    </location>
</feature>
<sequence length="594" mass="66441">MKENKTKHHSNQRKSEVFQVTHRICMMQCNPMPGPGMYHGDVGDLRFSGSHVESGSVRERRDGLNTRQIRFDPSYLDFNEQSVGMPRIKTVTIINPNTEQSLHLQSISGSTVHFHASFFQAKIVQPLGNTTFEIVFLARLVGNVENTLFIHTSKGVYPYQVFGVGVPNPYRLRPFLGARVPVNFSFTSLINMHNPFNSPIQVIEMYSSGGDLHLELPSGLEEAPQKHWEIPPYETKALMRVSFEGRSPNNHTAFIRIKTSNATPVTEFLILPVEVEVTAVPGLFPSVDLLDFGTLRTMDEPKAVGVYLLNSGPKQVHISSIIAEPANNAVSVTFTPLNLKPGNKYIKVATVTFSAYHVKRSRQSNGKIQIKTNSKTALKLELPYQANVLQGTIAYSVSKTRFYVGKPPFVPVIRELPITNTFAFTMVIYDAAFPPEVESLFSIINFTKPAMISPQKTSTPFYVQFLANGSDTAFSTILRVYTNASIFTIPIHCYDGKVKYIIDGLEEDIVDYGTVGTREKRTKLLKIYNTNPVEVTISKITCNVDFASVKLLDVRLNGSKNNNNNTSSSKVNELRKSEHVKVRRIKGTISTFNH</sequence>
<dbReference type="InterPro" id="IPR013783">
    <property type="entry name" value="Ig-like_fold"/>
</dbReference>
<dbReference type="InterPro" id="IPR056311">
    <property type="entry name" value="TMEM131_Ig_2"/>
</dbReference>
<dbReference type="InterPro" id="IPR039877">
    <property type="entry name" value="TMEM131-like"/>
</dbReference>
<dbReference type="AlphaFoldDB" id="A0A6P8HES4"/>
<protein>
    <submittedName>
        <fullName evidence="5">Transmembrane protein 131-like</fullName>
    </submittedName>
</protein>
<dbReference type="InterPro" id="IPR022113">
    <property type="entry name" value="TMEM131L_N"/>
</dbReference>
<evidence type="ECO:0000259" key="1">
    <source>
        <dbReference type="Pfam" id="PF12371"/>
    </source>
</evidence>
<evidence type="ECO:0000313" key="4">
    <source>
        <dbReference type="Proteomes" id="UP000515163"/>
    </source>
</evidence>
<dbReference type="Gene3D" id="2.60.40.10">
    <property type="entry name" value="Immunoglobulins"/>
    <property type="match status" value="2"/>
</dbReference>
<dbReference type="GeneID" id="116288472"/>